<dbReference type="InterPro" id="IPR011075">
    <property type="entry name" value="TetR_C"/>
</dbReference>
<keyword evidence="1" id="KW-0805">Transcription regulation</keyword>
<dbReference type="InterPro" id="IPR050109">
    <property type="entry name" value="HTH-type_TetR-like_transc_reg"/>
</dbReference>
<dbReference type="Gene3D" id="1.10.10.60">
    <property type="entry name" value="Homeodomain-like"/>
    <property type="match status" value="1"/>
</dbReference>
<protein>
    <submittedName>
        <fullName evidence="6">TetR/AcrR family transcriptional regulator</fullName>
    </submittedName>
</protein>
<evidence type="ECO:0000256" key="4">
    <source>
        <dbReference type="PROSITE-ProRule" id="PRU00335"/>
    </source>
</evidence>
<comment type="caution">
    <text evidence="4">Lacks conserved residue(s) required for the propagation of feature annotation.</text>
</comment>
<dbReference type="PANTHER" id="PTHR30055">
    <property type="entry name" value="HTH-TYPE TRANSCRIPTIONAL REGULATOR RUTR"/>
    <property type="match status" value="1"/>
</dbReference>
<evidence type="ECO:0000256" key="1">
    <source>
        <dbReference type="ARBA" id="ARBA00023015"/>
    </source>
</evidence>
<dbReference type="GO" id="GO:0000976">
    <property type="term" value="F:transcription cis-regulatory region binding"/>
    <property type="evidence" value="ECO:0007669"/>
    <property type="project" value="TreeGrafter"/>
</dbReference>
<gene>
    <name evidence="6" type="ORF">DY023_06235</name>
</gene>
<evidence type="ECO:0000256" key="3">
    <source>
        <dbReference type="ARBA" id="ARBA00023163"/>
    </source>
</evidence>
<evidence type="ECO:0000256" key="2">
    <source>
        <dbReference type="ARBA" id="ARBA00023125"/>
    </source>
</evidence>
<evidence type="ECO:0000313" key="7">
    <source>
        <dbReference type="Proteomes" id="UP000262172"/>
    </source>
</evidence>
<dbReference type="GO" id="GO:0003700">
    <property type="term" value="F:DNA-binding transcription factor activity"/>
    <property type="evidence" value="ECO:0007669"/>
    <property type="project" value="TreeGrafter"/>
</dbReference>
<dbReference type="Gene3D" id="1.10.357.10">
    <property type="entry name" value="Tetracycline Repressor, domain 2"/>
    <property type="match status" value="1"/>
</dbReference>
<name>A0A371NV75_9MICO</name>
<dbReference type="Pfam" id="PF00440">
    <property type="entry name" value="TetR_N"/>
    <property type="match status" value="1"/>
</dbReference>
<comment type="caution">
    <text evidence="6">The sequence shown here is derived from an EMBL/GenBank/DDBJ whole genome shotgun (WGS) entry which is preliminary data.</text>
</comment>
<keyword evidence="7" id="KW-1185">Reference proteome</keyword>
<organism evidence="6 7">
    <name type="scientific">Microbacterium bovistercoris</name>
    <dbReference type="NCBI Taxonomy" id="2293570"/>
    <lineage>
        <taxon>Bacteria</taxon>
        <taxon>Bacillati</taxon>
        <taxon>Actinomycetota</taxon>
        <taxon>Actinomycetes</taxon>
        <taxon>Micrococcales</taxon>
        <taxon>Microbacteriaceae</taxon>
        <taxon>Microbacterium</taxon>
    </lineage>
</organism>
<dbReference type="EMBL" id="QUAB01000034">
    <property type="protein sequence ID" value="REJ06491.1"/>
    <property type="molecule type" value="Genomic_DNA"/>
</dbReference>
<dbReference type="AlphaFoldDB" id="A0A371NV75"/>
<dbReference type="SUPFAM" id="SSF46689">
    <property type="entry name" value="Homeodomain-like"/>
    <property type="match status" value="1"/>
</dbReference>
<evidence type="ECO:0000259" key="5">
    <source>
        <dbReference type="PROSITE" id="PS50977"/>
    </source>
</evidence>
<dbReference type="InterPro" id="IPR036271">
    <property type="entry name" value="Tet_transcr_reg_TetR-rel_C_sf"/>
</dbReference>
<feature type="domain" description="HTH tetR-type" evidence="5">
    <location>
        <begin position="1"/>
        <end position="37"/>
    </location>
</feature>
<reference evidence="6 7" key="1">
    <citation type="submission" date="2018-08" db="EMBL/GenBank/DDBJ databases">
        <title>Isolation, diversity and antifungal activity of Actinobacteria from cow dung.</title>
        <authorList>
            <person name="Ling L."/>
        </authorList>
    </citation>
    <scope>NUCLEOTIDE SEQUENCE [LARGE SCALE GENOMIC DNA]</scope>
    <source>
        <strain evidence="6 7">NEAU-LLE</strain>
    </source>
</reference>
<accession>A0A371NV75</accession>
<dbReference type="PANTHER" id="PTHR30055:SF148">
    <property type="entry name" value="TETR-FAMILY TRANSCRIPTIONAL REGULATOR"/>
    <property type="match status" value="1"/>
</dbReference>
<proteinExistence type="predicted"/>
<dbReference type="OrthoDB" id="9796019at2"/>
<sequence>MESIAERAGAGKASLYRRWNSKAELVRDTAYALMREPEQLPDTGSLRDDLCVLLGRTAELMAGPLGEALRAVLSEALADRTRLEDLSRGMGREMMREVVLRGVERGEISRDAVTDLRLDVGQAVLRDRLVFRGLRDVDVSEIVDSVLMPVFRSA</sequence>
<evidence type="ECO:0000313" key="6">
    <source>
        <dbReference type="EMBL" id="REJ06491.1"/>
    </source>
</evidence>
<dbReference type="InterPro" id="IPR001647">
    <property type="entry name" value="HTH_TetR"/>
</dbReference>
<dbReference type="Proteomes" id="UP000262172">
    <property type="component" value="Unassembled WGS sequence"/>
</dbReference>
<keyword evidence="3" id="KW-0804">Transcription</keyword>
<dbReference type="PROSITE" id="PS50977">
    <property type="entry name" value="HTH_TETR_2"/>
    <property type="match status" value="1"/>
</dbReference>
<keyword evidence="2 4" id="KW-0238">DNA-binding</keyword>
<dbReference type="SUPFAM" id="SSF48498">
    <property type="entry name" value="Tetracyclin repressor-like, C-terminal domain"/>
    <property type="match status" value="1"/>
</dbReference>
<dbReference type="Pfam" id="PF16859">
    <property type="entry name" value="TetR_C_11"/>
    <property type="match status" value="1"/>
</dbReference>
<dbReference type="InterPro" id="IPR009057">
    <property type="entry name" value="Homeodomain-like_sf"/>
</dbReference>